<accession>A0ACB8NUJ1</accession>
<keyword evidence="2" id="KW-1185">Reference proteome</keyword>
<dbReference type="EMBL" id="CM039170">
    <property type="protein sequence ID" value="KAH9801185.1"/>
    <property type="molecule type" value="Genomic_DNA"/>
</dbReference>
<evidence type="ECO:0000313" key="2">
    <source>
        <dbReference type="Proteomes" id="UP000829398"/>
    </source>
</evidence>
<protein>
    <submittedName>
        <fullName evidence="1">Protein FAR1-RELATED SEQUENCE</fullName>
    </submittedName>
</protein>
<sequence length="838" mass="95928">MSKSSDNLKLPWTNVLGAQFDSVEDADAWYMNYSRLVGFSVRKNELRRSKSGQTTIRRWVCNLEGYRAEKYLANDNRVREPRPITRTGCKASFRVNYDNSSGKFTVTEFKTEHNHPLTSPNEVHLLRSHRHVSEGDLAQAKALRHVGVKTCQVVDYMGDQVGGSHNLRFKRKDLQNRLDADRSAEIGDTDSVATIAYFTAKSDNDPGLYHEYTLDDENRLRNLFWTDYMARYDYECFGDVLAFDATYKTNAYQKPLVTLVGTNHHRRTTVFGFGLLGDETVESYTWLLQTFLSAMGNRKPKSVITDGDKAMAKAIKTVFFGATHRLCCWHLERNAQANIKNEDFTRKFRDLMLTGMSAGEFDQRWFALVNEFKLHEHGWVKQMYAKRHKWAEAFLKGTFFAGMRSTQWCESIHCYLNRFLQYRLKLYEFVLQIDRALRNIRTTEVQDEFKTKFSTPVLTTHLRSLEKHATNVFPISVFHWIREEIRQEATLIQFEALNCTDTNYYTLTQFGNVDIKWTVVYNKPTNKIDCSCQMMDSAGIPCRHMFHVMKVEQFRNIPDNMILHRWTKKVKDYTSCNLARSQVDSEISDVARFSSLSTATNKMCFYAAKNEHSYKEALAAINQLTSKFQELFGGQRTCHQSSVYGPQTKSTVLDPVVVRTKGGATRLKKSPSNNRKCSVCTQPGHTARRCPIASNSARSSEANAANNDSWGTSILARSSEHFSFYNSEASYEIETQNECGSSSQPCSESTDHLWNNSSMPPSMGNLSNRIASIEQESYGTKPASRLVRTGKPNSCQRALERIRLAGWREPAGRIRARALWHESGLPVSDNRHAGFVPE</sequence>
<reference evidence="2" key="1">
    <citation type="journal article" date="2023" name="Hortic. Res.">
        <title>A chromosome-level phased genome enabling allele-level studies in sweet orange: a case study on citrus Huanglongbing tolerance.</title>
        <authorList>
            <person name="Wu B."/>
            <person name="Yu Q."/>
            <person name="Deng Z."/>
            <person name="Duan Y."/>
            <person name="Luo F."/>
            <person name="Gmitter F. Jr."/>
        </authorList>
    </citation>
    <scope>NUCLEOTIDE SEQUENCE [LARGE SCALE GENOMIC DNA]</scope>
    <source>
        <strain evidence="2">cv. Valencia</strain>
    </source>
</reference>
<name>A0ACB8NUJ1_CITSI</name>
<proteinExistence type="predicted"/>
<dbReference type="Proteomes" id="UP000829398">
    <property type="component" value="Chromosome 1"/>
</dbReference>
<evidence type="ECO:0000313" key="1">
    <source>
        <dbReference type="EMBL" id="KAH9801185.1"/>
    </source>
</evidence>
<organism evidence="1 2">
    <name type="scientific">Citrus sinensis</name>
    <name type="common">Sweet orange</name>
    <name type="synonym">Citrus aurantium var. sinensis</name>
    <dbReference type="NCBI Taxonomy" id="2711"/>
    <lineage>
        <taxon>Eukaryota</taxon>
        <taxon>Viridiplantae</taxon>
        <taxon>Streptophyta</taxon>
        <taxon>Embryophyta</taxon>
        <taxon>Tracheophyta</taxon>
        <taxon>Spermatophyta</taxon>
        <taxon>Magnoliopsida</taxon>
        <taxon>eudicotyledons</taxon>
        <taxon>Gunneridae</taxon>
        <taxon>Pentapetalae</taxon>
        <taxon>rosids</taxon>
        <taxon>malvids</taxon>
        <taxon>Sapindales</taxon>
        <taxon>Rutaceae</taxon>
        <taxon>Aurantioideae</taxon>
        <taxon>Citrus</taxon>
    </lineage>
</organism>
<gene>
    <name evidence="1" type="ORF">KPL71_000932</name>
</gene>
<comment type="caution">
    <text evidence="1">The sequence shown here is derived from an EMBL/GenBank/DDBJ whole genome shotgun (WGS) entry which is preliminary data.</text>
</comment>